<evidence type="ECO:0000256" key="2">
    <source>
        <dbReference type="ARBA" id="ARBA00022803"/>
    </source>
</evidence>
<evidence type="ECO:0000256" key="3">
    <source>
        <dbReference type="PROSITE-ProRule" id="PRU00339"/>
    </source>
</evidence>
<evidence type="ECO:0000313" key="5">
    <source>
        <dbReference type="EMBL" id="CAG9309952.1"/>
    </source>
</evidence>
<feature type="repeat" description="TPR" evidence="3">
    <location>
        <begin position="136"/>
        <end position="169"/>
    </location>
</feature>
<dbReference type="PANTHER" id="PTHR44858:SF1">
    <property type="entry name" value="UDP-N-ACETYLGLUCOSAMINE--PEPTIDE N-ACETYLGLUCOSAMINYLTRANSFERASE SPINDLY-RELATED"/>
    <property type="match status" value="1"/>
</dbReference>
<dbReference type="AlphaFoldDB" id="A0AAU9I9F4"/>
<dbReference type="SUPFAM" id="SSF48452">
    <property type="entry name" value="TPR-like"/>
    <property type="match status" value="4"/>
</dbReference>
<dbReference type="PANTHER" id="PTHR44858">
    <property type="entry name" value="TETRATRICOPEPTIDE REPEAT PROTEIN 6"/>
    <property type="match status" value="1"/>
</dbReference>
<sequence length="1011" mass="115749">MLLKTPSPHSQQLSLIPIINRIRVRASGKKSRSPSHSIRSRKNSSPKINKSFAAYEDVSPLARIRNNSLRRQSNSSVCEMKSFRSRKQKFKSEVVEDLFNTFDSHIETAKDAIRDKQFLKAKGFLKEILMIDHENVAALYNKAICHANLHEYESAISDFHAVFKLNPKYSKNAYLEMSKCYAALNDINSALKWISNGLSKFPKFSEGYIDRGYLFLKQGRYEKALKDFAQALKQNFDKAHTFLAMADCFSGIGDNESAIKILTKALALEDCPPEVALKRAKIYNSIGNFTEAIEDLDLYLSLKPDSSEANFEKGLMMLKINKISDATLCFEQCIKFDKERSYLSQAIFHLGTIKIKEKDFYGALYTFKRINSEDEDQSQKSLRIYAESVIELIKRNFEVGIKSFSKLIKRNDSVINEYLSSCYNCRAYGYIMQRDYDKALKDFRKSCLIAKLDRPSKFNQCLCLGMKLIIEDDVKQAAQQFKKAHKLFPRNPDPYILNASLLLCHVKSENTDHMKTLKMVNDLVEKALKGREHDYEILYYRAIIKYLNKDWSVGLDSVNNAISESENNDAEHYLLRGLIYASLGLYKEAIDDFSVCCQIDESFKDAYYYRARCLFLSGDSNKAFEDFQKYINENNDDPQTHIQAGNIFMIIGSVQDAINAFNFANSLSFSYETSYQIGMCQIILNNLDEAYNELLKVSNLKPSKSLQQDIAILKYLKELLEKPFDKANFQRASNYMSELLEDNTREIFDNKSLRLFKGVFLMYSELYDQAIYEFQTILDAIQVDNIENLPPEDAISIEEENCEVLYNIAVCNISLNPNHALLIFQDLSEILNNQHRGSMLFLAGVVEKSLNNTESSEKYFNESLLCDPSLYSNFSSNESSIVLPLNTSNPFALLFPLIDLPFKNLPKIQIRPSISLPRIKVPVMKFEVEEKAKQLLSVEKLKLKLEAPWLNRVHGSIQFTDEVITLENEPSDGSEEETAANVTNVTDFEATELNPRKIKSMTPLKSSLTPT</sequence>
<feature type="region of interest" description="Disordered" evidence="4">
    <location>
        <begin position="25"/>
        <end position="46"/>
    </location>
</feature>
<dbReference type="PROSITE" id="PS50005">
    <property type="entry name" value="TPR"/>
    <property type="match status" value="4"/>
</dbReference>
<dbReference type="InterPro" id="IPR050498">
    <property type="entry name" value="Ycf3"/>
</dbReference>
<name>A0AAU9I9F4_9CILI</name>
<dbReference type="SUPFAM" id="SSF81901">
    <property type="entry name" value="HCP-like"/>
    <property type="match status" value="1"/>
</dbReference>
<dbReference type="Pfam" id="PF14559">
    <property type="entry name" value="TPR_19"/>
    <property type="match status" value="1"/>
</dbReference>
<dbReference type="Proteomes" id="UP001162131">
    <property type="component" value="Unassembled WGS sequence"/>
</dbReference>
<dbReference type="InterPro" id="IPR011990">
    <property type="entry name" value="TPR-like_helical_dom_sf"/>
</dbReference>
<keyword evidence="1" id="KW-0677">Repeat</keyword>
<proteinExistence type="predicted"/>
<dbReference type="SMART" id="SM00028">
    <property type="entry name" value="TPR"/>
    <property type="match status" value="14"/>
</dbReference>
<feature type="repeat" description="TPR" evidence="3">
    <location>
        <begin position="205"/>
        <end position="238"/>
    </location>
</feature>
<evidence type="ECO:0000256" key="4">
    <source>
        <dbReference type="SAM" id="MobiDB-lite"/>
    </source>
</evidence>
<organism evidence="5 6">
    <name type="scientific">Blepharisma stoltei</name>
    <dbReference type="NCBI Taxonomy" id="1481888"/>
    <lineage>
        <taxon>Eukaryota</taxon>
        <taxon>Sar</taxon>
        <taxon>Alveolata</taxon>
        <taxon>Ciliophora</taxon>
        <taxon>Postciliodesmatophora</taxon>
        <taxon>Heterotrichea</taxon>
        <taxon>Heterotrichida</taxon>
        <taxon>Blepharismidae</taxon>
        <taxon>Blepharisma</taxon>
    </lineage>
</organism>
<dbReference type="Pfam" id="PF13174">
    <property type="entry name" value="TPR_6"/>
    <property type="match status" value="1"/>
</dbReference>
<accession>A0AAU9I9F4</accession>
<comment type="caution">
    <text evidence="5">The sequence shown here is derived from an EMBL/GenBank/DDBJ whole genome shotgun (WGS) entry which is preliminary data.</text>
</comment>
<dbReference type="Pfam" id="PF13181">
    <property type="entry name" value="TPR_8"/>
    <property type="match status" value="1"/>
</dbReference>
<evidence type="ECO:0000313" key="6">
    <source>
        <dbReference type="Proteomes" id="UP001162131"/>
    </source>
</evidence>
<feature type="repeat" description="TPR" evidence="3">
    <location>
        <begin position="273"/>
        <end position="306"/>
    </location>
</feature>
<dbReference type="EMBL" id="CAJZBQ010000001">
    <property type="protein sequence ID" value="CAG9309952.1"/>
    <property type="molecule type" value="Genomic_DNA"/>
</dbReference>
<feature type="repeat" description="TPR" evidence="3">
    <location>
        <begin position="570"/>
        <end position="603"/>
    </location>
</feature>
<reference evidence="5" key="1">
    <citation type="submission" date="2021-09" db="EMBL/GenBank/DDBJ databases">
        <authorList>
            <consortium name="AG Swart"/>
            <person name="Singh M."/>
            <person name="Singh A."/>
            <person name="Seah K."/>
            <person name="Emmerich C."/>
        </authorList>
    </citation>
    <scope>NUCLEOTIDE SEQUENCE</scope>
    <source>
        <strain evidence="5">ATCC30299</strain>
    </source>
</reference>
<protein>
    <recommendedName>
        <fullName evidence="7">TPR-like protein</fullName>
    </recommendedName>
</protein>
<dbReference type="PROSITE" id="PS50293">
    <property type="entry name" value="TPR_REGION"/>
    <property type="match status" value="1"/>
</dbReference>
<dbReference type="InterPro" id="IPR019734">
    <property type="entry name" value="TPR_rpt"/>
</dbReference>
<keyword evidence="2 3" id="KW-0802">TPR repeat</keyword>
<gene>
    <name evidence="5" type="ORF">BSTOLATCC_MIC166</name>
</gene>
<evidence type="ECO:0000256" key="1">
    <source>
        <dbReference type="ARBA" id="ARBA00022737"/>
    </source>
</evidence>
<evidence type="ECO:0008006" key="7">
    <source>
        <dbReference type="Google" id="ProtNLM"/>
    </source>
</evidence>
<keyword evidence="6" id="KW-1185">Reference proteome</keyword>
<dbReference type="Gene3D" id="1.25.40.10">
    <property type="entry name" value="Tetratricopeptide repeat domain"/>
    <property type="match status" value="5"/>
</dbReference>
<feature type="compositionally biased region" description="Basic residues" evidence="4">
    <location>
        <begin position="25"/>
        <end position="44"/>
    </location>
</feature>